<reference evidence="1 2" key="1">
    <citation type="submission" date="2015-01" db="EMBL/GenBank/DDBJ databases">
        <title>Draft genome of Vibrio mytili type strain CAIM 528.</title>
        <authorList>
            <person name="Gonzalez-Castillo A."/>
            <person name="Gomez-Gil B."/>
            <person name="Enciso-Ibarra J."/>
        </authorList>
    </citation>
    <scope>NUCLEOTIDE SEQUENCE [LARGE SCALE GENOMIC DNA]</scope>
    <source>
        <strain evidence="1 2">CAIM 528</strain>
    </source>
</reference>
<dbReference type="EMBL" id="JXOK01000015">
    <property type="protein sequence ID" value="KIN11619.1"/>
    <property type="molecule type" value="Genomic_DNA"/>
</dbReference>
<sequence length="104" mass="12139">MYISLRGLNHEQLKSKIIDHRTKRSYTVEEANTPLPKQSIVEVGRLSCVYTGKKLSPAEVNAYNGFTEEYNRSTWRPDQDFLLDQRHRLYHAICLDNLKLQESA</sequence>
<organism evidence="1 2">
    <name type="scientific">Vibrio mytili</name>
    <dbReference type="NCBI Taxonomy" id="50718"/>
    <lineage>
        <taxon>Bacteria</taxon>
        <taxon>Pseudomonadati</taxon>
        <taxon>Pseudomonadota</taxon>
        <taxon>Gammaproteobacteria</taxon>
        <taxon>Vibrionales</taxon>
        <taxon>Vibrionaceae</taxon>
        <taxon>Vibrio</taxon>
    </lineage>
</organism>
<name>A0A0C3DJP0_9VIBR</name>
<gene>
    <name evidence="1" type="ORF">SU60_05920</name>
</gene>
<dbReference type="AlphaFoldDB" id="A0A0C3DJP0"/>
<dbReference type="STRING" id="50718.SU60_05920"/>
<dbReference type="Proteomes" id="UP000031977">
    <property type="component" value="Unassembled WGS sequence"/>
</dbReference>
<evidence type="ECO:0000313" key="2">
    <source>
        <dbReference type="Proteomes" id="UP000031977"/>
    </source>
</evidence>
<evidence type="ECO:0000313" key="1">
    <source>
        <dbReference type="EMBL" id="KIN11619.1"/>
    </source>
</evidence>
<comment type="caution">
    <text evidence="1">The sequence shown here is derived from an EMBL/GenBank/DDBJ whole genome shotgun (WGS) entry which is preliminary data.</text>
</comment>
<accession>A0A0C3DJP0</accession>
<dbReference type="RefSeq" id="WP_014386757.1">
    <property type="nucleotide sequence ID" value="NZ_CBCRVP010000007.1"/>
</dbReference>
<proteinExistence type="predicted"/>
<keyword evidence="2" id="KW-1185">Reference proteome</keyword>
<protein>
    <submittedName>
        <fullName evidence="1">Uncharacterized protein</fullName>
    </submittedName>
</protein>
<dbReference type="OrthoDB" id="9959287at2"/>